<evidence type="ECO:0000313" key="2">
    <source>
        <dbReference type="EMBL" id="AQS37984.1"/>
    </source>
</evidence>
<dbReference type="KEGG" id="spsw:Sps_02832"/>
<dbReference type="AlphaFoldDB" id="A0A1S6HR80"/>
<organism evidence="2 3">
    <name type="scientific">Shewanella psychrophila</name>
    <dbReference type="NCBI Taxonomy" id="225848"/>
    <lineage>
        <taxon>Bacteria</taxon>
        <taxon>Pseudomonadati</taxon>
        <taxon>Pseudomonadota</taxon>
        <taxon>Gammaproteobacteria</taxon>
        <taxon>Alteromonadales</taxon>
        <taxon>Shewanellaceae</taxon>
        <taxon>Shewanella</taxon>
    </lineage>
</organism>
<evidence type="ECO:0008006" key="4">
    <source>
        <dbReference type="Google" id="ProtNLM"/>
    </source>
</evidence>
<feature type="transmembrane region" description="Helical" evidence="1">
    <location>
        <begin position="156"/>
        <end position="174"/>
    </location>
</feature>
<feature type="transmembrane region" description="Helical" evidence="1">
    <location>
        <begin position="64"/>
        <end position="89"/>
    </location>
</feature>
<feature type="transmembrane region" description="Helical" evidence="1">
    <location>
        <begin position="125"/>
        <end position="144"/>
    </location>
</feature>
<dbReference type="Pfam" id="PF06197">
    <property type="entry name" value="DUF998"/>
    <property type="match status" value="1"/>
</dbReference>
<dbReference type="STRING" id="225848.Sps_02832"/>
<protein>
    <recommendedName>
        <fullName evidence="4">DUF998 domain-containing protein</fullName>
    </recommendedName>
</protein>
<dbReference type="InterPro" id="IPR009339">
    <property type="entry name" value="DUF998"/>
</dbReference>
<feature type="transmembrane region" description="Helical" evidence="1">
    <location>
        <begin position="17"/>
        <end position="39"/>
    </location>
</feature>
<feature type="transmembrane region" description="Helical" evidence="1">
    <location>
        <begin position="194"/>
        <end position="214"/>
    </location>
</feature>
<evidence type="ECO:0000313" key="3">
    <source>
        <dbReference type="Proteomes" id="UP000189545"/>
    </source>
</evidence>
<reference evidence="2 3" key="1">
    <citation type="submission" date="2016-03" db="EMBL/GenBank/DDBJ databases">
        <title>Complete genome sequence of Shewanella psychrophila WP2, a deep sea bacterium isolated from west Pacific sediment.</title>
        <authorList>
            <person name="Xu G."/>
            <person name="Jian H."/>
        </authorList>
    </citation>
    <scope>NUCLEOTIDE SEQUENCE [LARGE SCALE GENOMIC DNA]</scope>
    <source>
        <strain evidence="2 3">WP2</strain>
    </source>
</reference>
<sequence>MQGEFKTHSTHYDLHRLVVLMILVGACVTSVGISVSVWAEYQNIGMQVFFRRSDFLGDYVHSPLAYVFNMSLIIAGSCILLAMYGLYLLKLGDFSHFLSITGSWVGLSIILIGVFPINYLDEHRLVSTSFLLATFVLHLFTISTRFTHKEICSRPLFILAIFGFISATGLIYQLDWNTLDFAPCLHNEGDVCWVALNMWLQTNITMLWCVLLALNIRKIAKEQFQQDSAKQLSNW</sequence>
<accession>A0A1S6HR80</accession>
<keyword evidence="3" id="KW-1185">Reference proteome</keyword>
<keyword evidence="1" id="KW-0812">Transmembrane</keyword>
<keyword evidence="1" id="KW-0472">Membrane</keyword>
<dbReference type="Proteomes" id="UP000189545">
    <property type="component" value="Chromosome"/>
</dbReference>
<keyword evidence="1" id="KW-1133">Transmembrane helix</keyword>
<evidence type="ECO:0000256" key="1">
    <source>
        <dbReference type="SAM" id="Phobius"/>
    </source>
</evidence>
<dbReference type="EMBL" id="CP014782">
    <property type="protein sequence ID" value="AQS37984.1"/>
    <property type="molecule type" value="Genomic_DNA"/>
</dbReference>
<dbReference type="PROSITE" id="PS51257">
    <property type="entry name" value="PROKAR_LIPOPROTEIN"/>
    <property type="match status" value="1"/>
</dbReference>
<gene>
    <name evidence="2" type="ORF">Sps_02832</name>
</gene>
<dbReference type="RefSeq" id="WP_169915765.1">
    <property type="nucleotide sequence ID" value="NZ_CP014782.1"/>
</dbReference>
<name>A0A1S6HR80_9GAMM</name>
<feature type="transmembrane region" description="Helical" evidence="1">
    <location>
        <begin position="96"/>
        <end position="119"/>
    </location>
</feature>
<proteinExistence type="predicted"/>